<dbReference type="Proteomes" id="UP001597419">
    <property type="component" value="Unassembled WGS sequence"/>
</dbReference>
<dbReference type="RefSeq" id="WP_345391390.1">
    <property type="nucleotide sequence ID" value="NZ_BAABHG010000004.1"/>
</dbReference>
<dbReference type="Gene3D" id="3.30.70.1230">
    <property type="entry name" value="Nucleotide cyclase"/>
    <property type="match status" value="1"/>
</dbReference>
<keyword evidence="3" id="KW-1185">Reference proteome</keyword>
<organism evidence="2 3">
    <name type="scientific">Amycolatopsis samaneae</name>
    <dbReference type="NCBI Taxonomy" id="664691"/>
    <lineage>
        <taxon>Bacteria</taxon>
        <taxon>Bacillati</taxon>
        <taxon>Actinomycetota</taxon>
        <taxon>Actinomycetes</taxon>
        <taxon>Pseudonocardiales</taxon>
        <taxon>Pseudonocardiaceae</taxon>
        <taxon>Amycolatopsis</taxon>
    </lineage>
</organism>
<evidence type="ECO:0008006" key="4">
    <source>
        <dbReference type="Google" id="ProtNLM"/>
    </source>
</evidence>
<accession>A0ABW5GMK2</accession>
<feature type="region of interest" description="Disordered" evidence="1">
    <location>
        <begin position="1"/>
        <end position="29"/>
    </location>
</feature>
<dbReference type="SUPFAM" id="SSF55073">
    <property type="entry name" value="Nucleotide cyclase"/>
    <property type="match status" value="1"/>
</dbReference>
<dbReference type="EMBL" id="JBHUKU010000014">
    <property type="protein sequence ID" value="MFD2462038.1"/>
    <property type="molecule type" value="Genomic_DNA"/>
</dbReference>
<evidence type="ECO:0000313" key="2">
    <source>
        <dbReference type="EMBL" id="MFD2462038.1"/>
    </source>
</evidence>
<comment type="caution">
    <text evidence="2">The sequence shown here is derived from an EMBL/GenBank/DDBJ whole genome shotgun (WGS) entry which is preliminary data.</text>
</comment>
<sequence length="242" mass="26537">MESTTKRSSAESAAEPLGPDGRAGPIPLPAGGDAVAGRIELRAVGAERLERVRTTTAHCTIVTVDIEGFGRYSRNNTNMVRVRHGLYLAMRHAFDTAGIVWESCRREDRGDGILVLAPADIPKTLFADHLPDTLLDALAGHNRIHPGEEQIRLRLAIHAGEINYDEHGVTGASIVHAFRILDSAELKQALEETAAVLAFAGSGWFFDEVIRHSERSRAQDYRATDITNKETTTRAWIRLLPA</sequence>
<protein>
    <recommendedName>
        <fullName evidence="4">Guanylate cyclase domain-containing protein</fullName>
    </recommendedName>
</protein>
<evidence type="ECO:0000256" key="1">
    <source>
        <dbReference type="SAM" id="MobiDB-lite"/>
    </source>
</evidence>
<name>A0ABW5GMK2_9PSEU</name>
<evidence type="ECO:0000313" key="3">
    <source>
        <dbReference type="Proteomes" id="UP001597419"/>
    </source>
</evidence>
<dbReference type="InterPro" id="IPR029787">
    <property type="entry name" value="Nucleotide_cyclase"/>
</dbReference>
<gene>
    <name evidence="2" type="ORF">ACFSYJ_25755</name>
</gene>
<proteinExistence type="predicted"/>
<reference evidence="3" key="1">
    <citation type="journal article" date="2019" name="Int. J. Syst. Evol. Microbiol.">
        <title>The Global Catalogue of Microorganisms (GCM) 10K type strain sequencing project: providing services to taxonomists for standard genome sequencing and annotation.</title>
        <authorList>
            <consortium name="The Broad Institute Genomics Platform"/>
            <consortium name="The Broad Institute Genome Sequencing Center for Infectious Disease"/>
            <person name="Wu L."/>
            <person name="Ma J."/>
        </authorList>
    </citation>
    <scope>NUCLEOTIDE SEQUENCE [LARGE SCALE GENOMIC DNA]</scope>
    <source>
        <strain evidence="3">CGMCC 4.7643</strain>
    </source>
</reference>